<dbReference type="InterPro" id="IPR010260">
    <property type="entry name" value="AlpA"/>
</dbReference>
<protein>
    <submittedName>
        <fullName evidence="1">Transcriptional regulator, AlpA family</fullName>
    </submittedName>
</protein>
<accession>A0A1G9WZL2</accession>
<dbReference type="Pfam" id="PF05930">
    <property type="entry name" value="Phage_AlpA"/>
    <property type="match status" value="1"/>
</dbReference>
<evidence type="ECO:0000313" key="2">
    <source>
        <dbReference type="Proteomes" id="UP000199677"/>
    </source>
</evidence>
<dbReference type="AlphaFoldDB" id="A0A1G9WZL2"/>
<dbReference type="RefSeq" id="WP_211605010.1">
    <property type="nucleotide sequence ID" value="NZ_FNII01000001.1"/>
</dbReference>
<organism evidence="1 2">
    <name type="scientific">Vreelandella arcis</name>
    <dbReference type="NCBI Taxonomy" id="416873"/>
    <lineage>
        <taxon>Bacteria</taxon>
        <taxon>Pseudomonadati</taxon>
        <taxon>Pseudomonadota</taxon>
        <taxon>Gammaproteobacteria</taxon>
        <taxon>Oceanospirillales</taxon>
        <taxon>Halomonadaceae</taxon>
        <taxon>Vreelandella</taxon>
    </lineage>
</organism>
<dbReference type="Proteomes" id="UP000199677">
    <property type="component" value="Unassembled WGS sequence"/>
</dbReference>
<sequence>MNIEPYRSTTQPYKHGGFTSTCMLRINDVKVRTGLSRSTIYSKLDPKSSAYDPTFPKQIKLGARAVAWLEEEIDTWLQQQVMMRH</sequence>
<proteinExistence type="predicted"/>
<keyword evidence="2" id="KW-1185">Reference proteome</keyword>
<reference evidence="2" key="1">
    <citation type="submission" date="2016-10" db="EMBL/GenBank/DDBJ databases">
        <authorList>
            <person name="Varghese N."/>
            <person name="Submissions S."/>
        </authorList>
    </citation>
    <scope>NUCLEOTIDE SEQUENCE [LARGE SCALE GENOMIC DNA]</scope>
    <source>
        <strain evidence="2">CGMCC 1.6494</strain>
    </source>
</reference>
<name>A0A1G9WZL2_9GAMM</name>
<gene>
    <name evidence="1" type="ORF">SAMN04487951_10170</name>
</gene>
<dbReference type="InterPro" id="IPR052931">
    <property type="entry name" value="Prophage_regulatory_activator"/>
</dbReference>
<evidence type="ECO:0000313" key="1">
    <source>
        <dbReference type="EMBL" id="SDM89888.1"/>
    </source>
</evidence>
<dbReference type="Gene3D" id="1.10.238.160">
    <property type="match status" value="1"/>
</dbReference>
<dbReference type="PANTHER" id="PTHR36154">
    <property type="entry name" value="DNA-BINDING TRANSCRIPTIONAL ACTIVATOR ALPA"/>
    <property type="match status" value="1"/>
</dbReference>
<dbReference type="PANTHER" id="PTHR36154:SF1">
    <property type="entry name" value="DNA-BINDING TRANSCRIPTIONAL ACTIVATOR ALPA"/>
    <property type="match status" value="1"/>
</dbReference>
<dbReference type="STRING" id="416873.SAMN04487951_10170"/>
<dbReference type="EMBL" id="FNII01000001">
    <property type="protein sequence ID" value="SDM89888.1"/>
    <property type="molecule type" value="Genomic_DNA"/>
</dbReference>